<name>I4B3X8_TURPD</name>
<dbReference type="EMBL" id="CP002959">
    <property type="protein sequence ID" value="AFM11985.1"/>
    <property type="molecule type" value="Genomic_DNA"/>
</dbReference>
<dbReference type="STRING" id="869212.Turpa_1337"/>
<proteinExistence type="predicted"/>
<evidence type="ECO:0000313" key="2">
    <source>
        <dbReference type="Proteomes" id="UP000006048"/>
    </source>
</evidence>
<sequence>MKHNLYLFSGLGADERVFARLKFPRCNIRHIKWPRVTNGTSKELFLSEIKAQIITKKKNVLLGVSFGALVAQDIASAVSAETLIVISSATEQAEIPRFYKGSLAKFVLRMMPNRLLNKPNFLINHMFSVQTNDGQKTLGDIIRDTDPTFIRWAIAYLQQWQKPNLSTVKHIYRIHGEGDRIFPNVNAAPETSFVHGGHFAIYETADEVNRCLKLWL</sequence>
<dbReference type="HOGENOM" id="CLU_105002_0_0_12"/>
<reference evidence="1 2" key="1">
    <citation type="submission" date="2012-06" db="EMBL/GenBank/DDBJ databases">
        <title>The complete chromosome of genome of Turneriella parva DSM 21527.</title>
        <authorList>
            <consortium name="US DOE Joint Genome Institute (JGI-PGF)"/>
            <person name="Lucas S."/>
            <person name="Han J."/>
            <person name="Lapidus A."/>
            <person name="Bruce D."/>
            <person name="Goodwin L."/>
            <person name="Pitluck S."/>
            <person name="Peters L."/>
            <person name="Kyrpides N."/>
            <person name="Mavromatis K."/>
            <person name="Ivanova N."/>
            <person name="Mikhailova N."/>
            <person name="Chertkov O."/>
            <person name="Detter J.C."/>
            <person name="Tapia R."/>
            <person name="Han C."/>
            <person name="Land M."/>
            <person name="Hauser L."/>
            <person name="Markowitz V."/>
            <person name="Cheng J.-F."/>
            <person name="Hugenholtz P."/>
            <person name="Woyke T."/>
            <person name="Wu D."/>
            <person name="Gronow S."/>
            <person name="Wellnitz S."/>
            <person name="Brambilla E."/>
            <person name="Klenk H.-P."/>
            <person name="Eisen J.A."/>
        </authorList>
    </citation>
    <scope>NUCLEOTIDE SEQUENCE [LARGE SCALE GENOMIC DNA]</scope>
    <source>
        <strain evidence="2">ATCC BAA-1111 / DSM 21527 / NCTC 11395 / H</strain>
    </source>
</reference>
<dbReference type="SUPFAM" id="SSF53474">
    <property type="entry name" value="alpha/beta-Hydrolases"/>
    <property type="match status" value="1"/>
</dbReference>
<dbReference type="Proteomes" id="UP000006048">
    <property type="component" value="Chromosome"/>
</dbReference>
<dbReference type="AlphaFoldDB" id="I4B3X8"/>
<dbReference type="InterPro" id="IPR029058">
    <property type="entry name" value="AB_hydrolase_fold"/>
</dbReference>
<organism evidence="1 2">
    <name type="scientific">Turneriella parva (strain ATCC BAA-1111 / DSM 21527 / NCTC 11395 / H)</name>
    <name type="common">Leptospira parva</name>
    <dbReference type="NCBI Taxonomy" id="869212"/>
    <lineage>
        <taxon>Bacteria</taxon>
        <taxon>Pseudomonadati</taxon>
        <taxon>Spirochaetota</taxon>
        <taxon>Spirochaetia</taxon>
        <taxon>Leptospirales</taxon>
        <taxon>Leptospiraceae</taxon>
        <taxon>Turneriella</taxon>
    </lineage>
</organism>
<evidence type="ECO:0000313" key="1">
    <source>
        <dbReference type="EMBL" id="AFM11985.1"/>
    </source>
</evidence>
<dbReference type="Gene3D" id="3.40.50.1820">
    <property type="entry name" value="alpha/beta hydrolase"/>
    <property type="match status" value="1"/>
</dbReference>
<keyword evidence="2" id="KW-1185">Reference proteome</keyword>
<dbReference type="KEGG" id="tpx:Turpa_1337"/>
<gene>
    <name evidence="1" type="ordered locus">Turpa_1337</name>
</gene>
<evidence type="ECO:0008006" key="3">
    <source>
        <dbReference type="Google" id="ProtNLM"/>
    </source>
</evidence>
<protein>
    <recommendedName>
        <fullName evidence="3">AB hydrolase-1 domain-containing protein</fullName>
    </recommendedName>
</protein>
<accession>I4B3X8</accession>